<protein>
    <submittedName>
        <fullName evidence="8">Beta-glycosidase</fullName>
    </submittedName>
    <submittedName>
        <fullName evidence="7">Glucosylceramidase</fullName>
        <ecNumber evidence="7">3.2.1.45</ecNumber>
    </submittedName>
</protein>
<dbReference type="EMBL" id="JACCBI010000001">
    <property type="protein sequence ID" value="NYD67458.1"/>
    <property type="molecule type" value="Genomic_DNA"/>
</dbReference>
<dbReference type="Pfam" id="PF02055">
    <property type="entry name" value="Glyco_hydro_30"/>
    <property type="match status" value="1"/>
</dbReference>
<organism evidence="8 9">
    <name type="scientific">Agromyces atrinae</name>
    <dbReference type="NCBI Taxonomy" id="592376"/>
    <lineage>
        <taxon>Bacteria</taxon>
        <taxon>Bacillati</taxon>
        <taxon>Actinomycetota</taxon>
        <taxon>Actinomycetes</taxon>
        <taxon>Micrococcales</taxon>
        <taxon>Microbacteriaceae</taxon>
        <taxon>Agromyces</taxon>
    </lineage>
</organism>
<dbReference type="GO" id="GO:0006680">
    <property type="term" value="P:glucosylceramide catabolic process"/>
    <property type="evidence" value="ECO:0007669"/>
    <property type="project" value="TreeGrafter"/>
</dbReference>
<evidence type="ECO:0000313" key="9">
    <source>
        <dbReference type="Proteomes" id="UP000292686"/>
    </source>
</evidence>
<evidence type="ECO:0000313" key="8">
    <source>
        <dbReference type="EMBL" id="RXZ88317.1"/>
    </source>
</evidence>
<reference evidence="8 9" key="1">
    <citation type="submission" date="2019-01" db="EMBL/GenBank/DDBJ databases">
        <title>Agromyces.</title>
        <authorList>
            <person name="Li J."/>
        </authorList>
    </citation>
    <scope>NUCLEOTIDE SEQUENCE [LARGE SCALE GENOMIC DNA]</scope>
    <source>
        <strain evidence="8 9">DSM 23870</strain>
    </source>
</reference>
<dbReference type="Proteomes" id="UP000292686">
    <property type="component" value="Unassembled WGS sequence"/>
</dbReference>
<comment type="similarity">
    <text evidence="1 4">Belongs to the glycosyl hydrolase 30 family.</text>
</comment>
<dbReference type="SUPFAM" id="SSF51445">
    <property type="entry name" value="(Trans)glycosidases"/>
    <property type="match status" value="1"/>
</dbReference>
<dbReference type="OrthoDB" id="9806701at2"/>
<dbReference type="Proteomes" id="UP000581087">
    <property type="component" value="Unassembled WGS sequence"/>
</dbReference>
<keyword evidence="9" id="KW-1185">Reference proteome</keyword>
<dbReference type="EMBL" id="SDPM01000001">
    <property type="protein sequence ID" value="RXZ88317.1"/>
    <property type="molecule type" value="Genomic_DNA"/>
</dbReference>
<dbReference type="EC" id="3.2.1.45" evidence="7"/>
<evidence type="ECO:0000313" key="10">
    <source>
        <dbReference type="Proteomes" id="UP000581087"/>
    </source>
</evidence>
<dbReference type="InterPro" id="IPR017853">
    <property type="entry name" value="GH"/>
</dbReference>
<evidence type="ECO:0000256" key="4">
    <source>
        <dbReference type="RuleBase" id="RU361188"/>
    </source>
</evidence>
<dbReference type="Pfam" id="PF17189">
    <property type="entry name" value="Glyco_hydro_30C"/>
    <property type="match status" value="1"/>
</dbReference>
<dbReference type="GO" id="GO:0016020">
    <property type="term" value="C:membrane"/>
    <property type="evidence" value="ECO:0007669"/>
    <property type="project" value="GOC"/>
</dbReference>
<dbReference type="GO" id="GO:0004348">
    <property type="term" value="F:glucosylceramidase activity"/>
    <property type="evidence" value="ECO:0007669"/>
    <property type="project" value="UniProtKB-EC"/>
</dbReference>
<name>A0A4Q2MA83_9MICO</name>
<dbReference type="PANTHER" id="PTHR11069:SF23">
    <property type="entry name" value="LYSOSOMAL ACID GLUCOSYLCERAMIDASE"/>
    <property type="match status" value="1"/>
</dbReference>
<proteinExistence type="inferred from homology"/>
<dbReference type="InterPro" id="IPR001139">
    <property type="entry name" value="Glyco_hydro_30"/>
</dbReference>
<dbReference type="InterPro" id="IPR013780">
    <property type="entry name" value="Glyco_hydro_b"/>
</dbReference>
<dbReference type="PANTHER" id="PTHR11069">
    <property type="entry name" value="GLUCOSYLCERAMIDASE"/>
    <property type="match status" value="1"/>
</dbReference>
<dbReference type="PRINTS" id="PR00843">
    <property type="entry name" value="GLHYDRLASE30"/>
</dbReference>
<accession>A0A4Q2MA83</accession>
<keyword evidence="3 4" id="KW-0378">Hydrolase</keyword>
<evidence type="ECO:0000256" key="3">
    <source>
        <dbReference type="ARBA" id="ARBA00022801"/>
    </source>
</evidence>
<dbReference type="Gene3D" id="2.60.40.1180">
    <property type="entry name" value="Golgi alpha-mannosidase II"/>
    <property type="match status" value="1"/>
</dbReference>
<dbReference type="Gene3D" id="3.20.20.80">
    <property type="entry name" value="Glycosidases"/>
    <property type="match status" value="1"/>
</dbReference>
<dbReference type="RefSeq" id="WP_129172582.1">
    <property type="nucleotide sequence ID" value="NZ_JACCBI010000001.1"/>
</dbReference>
<evidence type="ECO:0000256" key="2">
    <source>
        <dbReference type="ARBA" id="ARBA00022729"/>
    </source>
</evidence>
<evidence type="ECO:0000313" key="7">
    <source>
        <dbReference type="EMBL" id="NYD67458.1"/>
    </source>
</evidence>
<feature type="domain" description="Glycosyl hydrolase family 30 TIM-barrel" evidence="5">
    <location>
        <begin position="45"/>
        <end position="357"/>
    </location>
</feature>
<keyword evidence="2" id="KW-0732">Signal</keyword>
<evidence type="ECO:0000259" key="6">
    <source>
        <dbReference type="Pfam" id="PF17189"/>
    </source>
</evidence>
<gene>
    <name evidence="7" type="ORF">BJ972_001977</name>
    <name evidence="8" type="ORF">ESP50_03855</name>
</gene>
<comment type="caution">
    <text evidence="8">The sequence shown here is derived from an EMBL/GenBank/DDBJ whole genome shotgun (WGS) entry which is preliminary data.</text>
</comment>
<dbReference type="InterPro" id="IPR033452">
    <property type="entry name" value="GH30_C"/>
</dbReference>
<reference evidence="7 10" key="2">
    <citation type="submission" date="2020-07" db="EMBL/GenBank/DDBJ databases">
        <title>Sequencing the genomes of 1000 actinobacteria strains.</title>
        <authorList>
            <person name="Klenk H.-P."/>
        </authorList>
    </citation>
    <scope>NUCLEOTIDE SEQUENCE [LARGE SCALE GENOMIC DNA]</scope>
    <source>
        <strain evidence="7 10">DSM 23870</strain>
    </source>
</reference>
<dbReference type="AlphaFoldDB" id="A0A4Q2MA83"/>
<feature type="domain" description="Glycosyl hydrolase family 30 beta sandwich" evidence="6">
    <location>
        <begin position="409"/>
        <end position="453"/>
    </location>
</feature>
<dbReference type="InterPro" id="IPR033453">
    <property type="entry name" value="Glyco_hydro_30_TIM-barrel"/>
</dbReference>
<evidence type="ECO:0000259" key="5">
    <source>
        <dbReference type="Pfam" id="PF02055"/>
    </source>
</evidence>
<evidence type="ECO:0000256" key="1">
    <source>
        <dbReference type="ARBA" id="ARBA00005382"/>
    </source>
</evidence>
<keyword evidence="4 8" id="KW-0326">Glycosidase</keyword>
<sequence>MSTAPISWIVTTTDAAWQQHEPATTSPITGMPDVFVGVDDPRQSIEGFGASFNELGWTALELLDDDAREGVLRSFFEPDAGLDLTLCRMPLGANDFSRDWYSYDEVDGDLALEHFSIDNDRATLIPFIRAAKRYQPELRLWASPWSPPSWMKTNGHYAGAQPRLDQSVKNGLRDDQVGHEGTDMFRLDDDHLAAYAAYFGRFIDAYAAEGIEIGMVMPQNEFNSAQVFPSCTWTPEGLARFIGHLAPEMGRRDVDVFLGTLERPNPDLVQFVVNDPVAGPALSGVGAQWAGKGALAVIHHDNPALRIYQTEQECGDGLNDWRYARYAWTIMKQFFSNGASAYMYWNMALLEGGVSRWGWAQNSLVVVDPETRTVRYTHEYHLLRHVSGAVAVGARVLPTVSYTGFENQLAFVNPDGSIVLVAHNDLGHEQSVSYLLGDRFFEAVLPADSFSTFVIPAV</sequence>